<name>D3SLU6_THEAH</name>
<dbReference type="AlphaFoldDB" id="D3SLU6"/>
<keyword evidence="2" id="KW-1185">Reference proteome</keyword>
<organism evidence="1 2">
    <name type="scientific">Thermocrinis albus (strain DSM 14484 / JCM 11386 / HI 11/12)</name>
    <dbReference type="NCBI Taxonomy" id="638303"/>
    <lineage>
        <taxon>Bacteria</taxon>
        <taxon>Pseudomonadati</taxon>
        <taxon>Aquificota</taxon>
        <taxon>Aquificia</taxon>
        <taxon>Aquificales</taxon>
        <taxon>Aquificaceae</taxon>
        <taxon>Thermocrinis</taxon>
    </lineage>
</organism>
<dbReference type="InterPro" id="IPR003787">
    <property type="entry name" value="Sulphur_relay_DsrE/F-like"/>
</dbReference>
<dbReference type="InterPro" id="IPR027396">
    <property type="entry name" value="DsrEFH-like"/>
</dbReference>
<dbReference type="KEGG" id="tal:Thal_1094"/>
<dbReference type="Pfam" id="PF02635">
    <property type="entry name" value="DsrE"/>
    <property type="match status" value="1"/>
</dbReference>
<dbReference type="EMBL" id="CP001931">
    <property type="protein sequence ID" value="ADC89726.1"/>
    <property type="molecule type" value="Genomic_DNA"/>
</dbReference>
<protein>
    <submittedName>
        <fullName evidence="1">Uncharacterized protein</fullName>
    </submittedName>
</protein>
<dbReference type="HOGENOM" id="CLU_1576031_0_0_0"/>
<evidence type="ECO:0000313" key="2">
    <source>
        <dbReference type="Proteomes" id="UP000002043"/>
    </source>
</evidence>
<reference evidence="2" key="1">
    <citation type="journal article" date="2010" name="Stand. Genomic Sci.">
        <title>Complete genome sequence of Thermocrinis albus type strain (HI 11/12T).</title>
        <authorList>
            <person name="Wirth R."/>
            <person name="Sikorski J."/>
            <person name="Brambilla E."/>
            <person name="Misra M."/>
            <person name="Lapidus A."/>
            <person name="Copeland A."/>
            <person name="Nolan M."/>
            <person name="Lucas S."/>
            <person name="Chen F."/>
            <person name="Tice H."/>
            <person name="Cheng J.F."/>
            <person name="Han C."/>
            <person name="Detter J.C."/>
            <person name="Tapia R."/>
            <person name="Bruce D."/>
            <person name="Goodwin L."/>
            <person name="Pitluck S."/>
            <person name="Pati A."/>
            <person name="Anderson I."/>
            <person name="Ivanova N."/>
            <person name="Mavromatis K."/>
            <person name="Mikhailova N."/>
            <person name="Chen A."/>
            <person name="Palaniappan K."/>
            <person name="Bilek Y."/>
            <person name="Hader T."/>
            <person name="Land M."/>
            <person name="Hauser L."/>
            <person name="Chang Y.J."/>
            <person name="Jeffries C.D."/>
            <person name="Tindall B.J."/>
            <person name="Rohde M."/>
            <person name="Goker M."/>
            <person name="Bristow J."/>
            <person name="Eisen J.A."/>
            <person name="Markowitz V."/>
            <person name="Hugenholtz P."/>
            <person name="Kyrpides N.C."/>
            <person name="Klenk H.P."/>
        </authorList>
    </citation>
    <scope>NUCLEOTIDE SEQUENCE [LARGE SCALE GENOMIC DNA]</scope>
    <source>
        <strain evidence="2">DSM 14484 / JCM 11386 / HI 11/12</strain>
    </source>
</reference>
<gene>
    <name evidence="1" type="ordered locus">Thal_1094</name>
</gene>
<dbReference type="OrthoDB" id="14053at2"/>
<dbReference type="PANTHER" id="PTHR37691:SF1">
    <property type="entry name" value="BLR3518 PROTEIN"/>
    <property type="match status" value="1"/>
</dbReference>
<accession>D3SLU6</accession>
<evidence type="ECO:0000313" key="1">
    <source>
        <dbReference type="EMBL" id="ADC89726.1"/>
    </source>
</evidence>
<sequence length="161" mass="18920">MARVVLALLMFLVASFSKEKALYVQTEYAKPFRVVVEFYFDHPEKIRPALGWVSNIVYVLTNPPYNYPLEDIDIVVISHGRELEAFVKRNREKYRDVVERMESLSQYGVKFFVCAMAARQLYNLKEEDFYPFVTLVPSAITELAHWQHKGYALIIPQIFFK</sequence>
<proteinExistence type="predicted"/>
<dbReference type="eggNOG" id="COG1416">
    <property type="taxonomic scope" value="Bacteria"/>
</dbReference>
<dbReference type="STRING" id="638303.Thal_1094"/>
<dbReference type="Proteomes" id="UP000002043">
    <property type="component" value="Chromosome"/>
</dbReference>
<dbReference type="RefSeq" id="WP_012992132.1">
    <property type="nucleotide sequence ID" value="NC_013894.1"/>
</dbReference>
<dbReference type="PANTHER" id="PTHR37691">
    <property type="entry name" value="BLR3518 PROTEIN"/>
    <property type="match status" value="1"/>
</dbReference>
<dbReference type="SUPFAM" id="SSF75169">
    <property type="entry name" value="DsrEFH-like"/>
    <property type="match status" value="1"/>
</dbReference>
<dbReference type="Gene3D" id="3.40.1260.10">
    <property type="entry name" value="DsrEFH-like"/>
    <property type="match status" value="1"/>
</dbReference>